<sequence>MTWLDDLKWLPLTLCGLLLVIAPISPTPHLLEKLAMLSQGLLVKPLDVLDLLMHCAPLLLLAIKAVRHYRLKNPQR</sequence>
<organism evidence="2 3">
    <name type="scientific">Reinekea forsetii</name>
    <dbReference type="NCBI Taxonomy" id="1336806"/>
    <lineage>
        <taxon>Bacteria</taxon>
        <taxon>Pseudomonadati</taxon>
        <taxon>Pseudomonadota</taxon>
        <taxon>Gammaproteobacteria</taxon>
        <taxon>Oceanospirillales</taxon>
        <taxon>Saccharospirillaceae</taxon>
        <taxon>Reinekea</taxon>
    </lineage>
</organism>
<dbReference type="RefSeq" id="WP_100258582.1">
    <property type="nucleotide sequence ID" value="NZ_CP011797.1"/>
</dbReference>
<dbReference type="OrthoDB" id="1467821at2"/>
<name>A0A2K8KUH6_9GAMM</name>
<keyword evidence="3" id="KW-1185">Reference proteome</keyword>
<dbReference type="KEGG" id="rfo:REIFOR_03285"/>
<dbReference type="Proteomes" id="UP000229757">
    <property type="component" value="Chromosome"/>
</dbReference>
<reference evidence="2 3" key="1">
    <citation type="journal article" date="2017" name="Environ. Microbiol.">
        <title>Genomic and physiological analyses of 'Reinekea forsetii' reveal a versatile opportunistic lifestyle during spring algae blooms.</title>
        <authorList>
            <person name="Avci B."/>
            <person name="Hahnke R.L."/>
            <person name="Chafee M."/>
            <person name="Fischer T."/>
            <person name="Gruber-Vodicka H."/>
            <person name="Tegetmeyer H.E."/>
            <person name="Harder J."/>
            <person name="Fuchs B.M."/>
            <person name="Amann R.I."/>
            <person name="Teeling H."/>
        </authorList>
    </citation>
    <scope>NUCLEOTIDE SEQUENCE [LARGE SCALE GENOMIC DNA]</scope>
    <source>
        <strain evidence="2 3">Hel1_31_D35</strain>
    </source>
</reference>
<evidence type="ECO:0000256" key="1">
    <source>
        <dbReference type="SAM" id="Phobius"/>
    </source>
</evidence>
<gene>
    <name evidence="2" type="ORF">REIFOR_03285</name>
</gene>
<keyword evidence="1" id="KW-0812">Transmembrane</keyword>
<proteinExistence type="predicted"/>
<evidence type="ECO:0008006" key="4">
    <source>
        <dbReference type="Google" id="ProtNLM"/>
    </source>
</evidence>
<keyword evidence="1" id="KW-0472">Membrane</keyword>
<dbReference type="AlphaFoldDB" id="A0A2K8KUH6"/>
<accession>A0A2K8KUH6</accession>
<dbReference type="EMBL" id="CP011797">
    <property type="protein sequence ID" value="ATX78388.1"/>
    <property type="molecule type" value="Genomic_DNA"/>
</dbReference>
<evidence type="ECO:0000313" key="3">
    <source>
        <dbReference type="Proteomes" id="UP000229757"/>
    </source>
</evidence>
<keyword evidence="1" id="KW-1133">Transmembrane helix</keyword>
<evidence type="ECO:0000313" key="2">
    <source>
        <dbReference type="EMBL" id="ATX78388.1"/>
    </source>
</evidence>
<feature type="transmembrane region" description="Helical" evidence="1">
    <location>
        <begin position="50"/>
        <end position="66"/>
    </location>
</feature>
<protein>
    <recommendedName>
        <fullName evidence="4">RND transporter</fullName>
    </recommendedName>
</protein>